<dbReference type="InterPro" id="IPR043007">
    <property type="entry name" value="AtzD/Barbiturase_RUC"/>
</dbReference>
<feature type="region of interest" description="RU A" evidence="3">
    <location>
        <begin position="1"/>
        <end position="102"/>
    </location>
</feature>
<feature type="region of interest" description="RU C" evidence="3">
    <location>
        <begin position="253"/>
        <end position="366"/>
    </location>
</feature>
<protein>
    <recommendedName>
        <fullName evidence="3">Cyclic amide hydrolase</fullName>
        <shortName evidence="3">CyAH</shortName>
        <ecNumber evidence="3">3.5.2.-</ecNumber>
    </recommendedName>
    <alternativeName>
        <fullName evidence="3">Ring-opening amidohydrolase</fullName>
    </alternativeName>
</protein>
<dbReference type="RefSeq" id="WP_153348855.1">
    <property type="nucleotide sequence ID" value="NZ_WEGI01000021.1"/>
</dbReference>
<dbReference type="Gene3D" id="3.30.1330.170">
    <property type="entry name" value="Cyanuric acid hydrolase/Barbiturase, RU A"/>
    <property type="match status" value="1"/>
</dbReference>
<comment type="domain">
    <text evidence="3">The monomer structure is formed from three repeating units (RUs) that share the same structure as one another. The monomer and the active site possess nearly threefold rotational symmetry, to the extent that the active site possesses three potential Ser-Lys catalytic dyads, but one of the 3 active site surfaces varies in composition suggesting it is involved in confering substrate specificity.</text>
</comment>
<organism evidence="4 5">
    <name type="scientific">Nocardia aurantia</name>
    <dbReference type="NCBI Taxonomy" id="2585199"/>
    <lineage>
        <taxon>Bacteria</taxon>
        <taxon>Bacillati</taxon>
        <taxon>Actinomycetota</taxon>
        <taxon>Actinomycetes</taxon>
        <taxon>Mycobacteriales</taxon>
        <taxon>Nocardiaceae</taxon>
        <taxon>Nocardia</taxon>
    </lineage>
</organism>
<feature type="binding site" evidence="3">
    <location>
        <begin position="230"/>
        <end position="231"/>
    </location>
    <ligand>
        <name>substrate</name>
    </ligand>
</feature>
<dbReference type="HAMAP" id="MF_01989">
    <property type="entry name" value="Cyc_amidohydrol"/>
    <property type="match status" value="1"/>
</dbReference>
<feature type="binding site" evidence="3">
    <location>
        <position position="51"/>
    </location>
    <ligand>
        <name>substrate</name>
    </ligand>
</feature>
<dbReference type="AlphaFoldDB" id="A0A7K0E0N9"/>
<dbReference type="Gene3D" id="3.30.1330.160">
    <property type="entry name" value="Cyanuric acid hydrolase/Barbituras, RU C"/>
    <property type="match status" value="1"/>
</dbReference>
<dbReference type="GO" id="GO:0016812">
    <property type="term" value="F:hydrolase activity, acting on carbon-nitrogen (but not peptide) bonds, in cyclic amides"/>
    <property type="evidence" value="ECO:0007669"/>
    <property type="project" value="UniProtKB-UniRule"/>
</dbReference>
<evidence type="ECO:0000256" key="3">
    <source>
        <dbReference type="HAMAP-Rule" id="MF_01989"/>
    </source>
</evidence>
<comment type="function">
    <text evidence="3">Cyclic amide hydrolase of unknown substrate specificity. Catalyzes the hydrolytic ring-opening of a cyclic amide. Does not act on cyanuric acid nor barbituric acid.</text>
</comment>
<name>A0A7K0E0N9_9NOCA</name>
<feature type="binding site" evidence="3">
    <location>
        <position position="327"/>
    </location>
    <ligand>
        <name>substrate</name>
    </ligand>
</feature>
<comment type="caution">
    <text evidence="4">The sequence shown here is derived from an EMBL/GenBank/DDBJ whole genome shotgun (WGS) entry which is preliminary data.</text>
</comment>
<accession>A0A7K0E0N9</accession>
<evidence type="ECO:0000313" key="5">
    <source>
        <dbReference type="Proteomes" id="UP000431401"/>
    </source>
</evidence>
<keyword evidence="2 3" id="KW-0378">Hydrolase</keyword>
<dbReference type="NCBIfam" id="TIGR02714">
    <property type="entry name" value="amido_AtzD_TrzD"/>
    <property type="match status" value="1"/>
</dbReference>
<comment type="subunit">
    <text evidence="3">Homotetramer.</text>
</comment>
<comment type="caution">
    <text evidence="3">Lacks conserved residue(s) required for the propagation of feature annotation.</text>
</comment>
<dbReference type="OrthoDB" id="569708at2"/>
<dbReference type="InterPro" id="IPR043006">
    <property type="entry name" value="AtzD/Barbiturase_RUB"/>
</dbReference>
<sequence>MRIGVHRLAMAHPGDVAALRALVESGEIDPGTIVATIGKTEGNGGANDFTRAYATTILAQYLSTVRKQSAREVEEGVAFVWSGGCEGVLSPHVTVFTREDVPDGAPDGTKRLALSVQRTRDFRPEEVGRVAEAREVAAAVGRALTDLGCGAEDVHYVQVKGPLLTPAGIADAHARGAEVVTTDPNRSKAYARGATALGVALALGEVAAAAVTDDAIATDLSLYSTVASTSAGGELTACEVIVFANSARATSPFRIGHAALSDAIDLAGVRAALRDAGLEFDCEPGESARGRIAAVFAKAEAPVGGMLRGQRTTMLSDADINYERHSRAAVGALIASQTGDSRIFVSGGTEHQTPPGQAPIAAIVAL</sequence>
<reference evidence="4 5" key="1">
    <citation type="submission" date="2019-10" db="EMBL/GenBank/DDBJ databases">
        <title>Nocardia macrotermitis sp. nov. and Nocardia aurantia sp. nov., isolated from the gut of fungus growing-termite Macrotermes natalensis.</title>
        <authorList>
            <person name="Benndorf R."/>
            <person name="Schwitalla J."/>
            <person name="Martin K."/>
            <person name="De Beer W."/>
            <person name="Kaster A.-K."/>
            <person name="Vollmers J."/>
            <person name="Poulsen M."/>
            <person name="Beemelmanns C."/>
        </authorList>
    </citation>
    <scope>NUCLEOTIDE SEQUENCE [LARGE SCALE GENOMIC DNA]</scope>
    <source>
        <strain evidence="4 5">RB56</strain>
    </source>
</reference>
<dbReference type="Proteomes" id="UP000431401">
    <property type="component" value="Unassembled WGS sequence"/>
</dbReference>
<proteinExistence type="inferred from homology"/>
<feature type="active site" description="Nucleophile" evidence="3">
    <location>
        <position position="230"/>
    </location>
</feature>
<feature type="binding site" evidence="3">
    <location>
        <begin position="82"/>
        <end position="83"/>
    </location>
    <ligand>
        <name>substrate</name>
    </ligand>
</feature>
<evidence type="ECO:0000313" key="4">
    <source>
        <dbReference type="EMBL" id="MQY31633.1"/>
    </source>
</evidence>
<evidence type="ECO:0000256" key="1">
    <source>
        <dbReference type="ARBA" id="ARBA00010947"/>
    </source>
</evidence>
<dbReference type="EMBL" id="WEGI01000021">
    <property type="protein sequence ID" value="MQY31633.1"/>
    <property type="molecule type" value="Genomic_DNA"/>
</dbReference>
<dbReference type="InterPro" id="IPR043008">
    <property type="entry name" value="AtzD/Barbiturase_RUA"/>
</dbReference>
<gene>
    <name evidence="4" type="ORF">NRB56_72420</name>
</gene>
<feature type="binding site" evidence="3">
    <location>
        <position position="192"/>
    </location>
    <ligand>
        <name>substrate</name>
    </ligand>
</feature>
<dbReference type="Pfam" id="PF09663">
    <property type="entry name" value="Amido_AtzD_TrzD"/>
    <property type="match status" value="1"/>
</dbReference>
<dbReference type="InterPro" id="IPR014086">
    <property type="entry name" value="AtzD/Barbiturase"/>
</dbReference>
<dbReference type="EC" id="3.5.2.-" evidence="3"/>
<comment type="similarity">
    <text evidence="1 3">Belongs to the cyclic amide hydrolase (CyAH) family.</text>
</comment>
<keyword evidence="5" id="KW-1185">Reference proteome</keyword>
<feature type="binding site" evidence="3">
    <location>
        <begin position="346"/>
        <end position="347"/>
    </location>
    <ligand>
        <name>substrate</name>
    </ligand>
</feature>
<dbReference type="Gene3D" id="3.30.1330.180">
    <property type="entry name" value="Cyanuric acid hydrolase/Barbiturase, RU B"/>
    <property type="match status" value="1"/>
</dbReference>
<feature type="active site" evidence="3">
    <location>
        <position position="160"/>
    </location>
</feature>
<evidence type="ECO:0000256" key="2">
    <source>
        <dbReference type="ARBA" id="ARBA00022801"/>
    </source>
</evidence>